<dbReference type="PANTHER" id="PTHR48050:SF13">
    <property type="entry name" value="STEROL 3-BETA-GLUCOSYLTRANSFERASE UGT80A2"/>
    <property type="match status" value="1"/>
</dbReference>
<dbReference type="SUPFAM" id="SSF53756">
    <property type="entry name" value="UDP-Glycosyltransferase/glycogen phosphorylase"/>
    <property type="match status" value="1"/>
</dbReference>
<comment type="caution">
    <text evidence="2">The sequence shown here is derived from an EMBL/GenBank/DDBJ whole genome shotgun (WGS) entry which is preliminary data.</text>
</comment>
<name>A0A9P7W5S0_9AGAR</name>
<dbReference type="InterPro" id="IPR004276">
    <property type="entry name" value="GlycoTrans_28_N"/>
</dbReference>
<dbReference type="GeneID" id="66100985"/>
<organism evidence="2 3">
    <name type="scientific">Guyanagaster necrorhizus</name>
    <dbReference type="NCBI Taxonomy" id="856835"/>
    <lineage>
        <taxon>Eukaryota</taxon>
        <taxon>Fungi</taxon>
        <taxon>Dikarya</taxon>
        <taxon>Basidiomycota</taxon>
        <taxon>Agaricomycotina</taxon>
        <taxon>Agaricomycetes</taxon>
        <taxon>Agaricomycetidae</taxon>
        <taxon>Agaricales</taxon>
        <taxon>Marasmiineae</taxon>
        <taxon>Physalacriaceae</taxon>
        <taxon>Guyanagaster</taxon>
    </lineage>
</organism>
<proteinExistence type="predicted"/>
<dbReference type="InterPro" id="IPR050426">
    <property type="entry name" value="Glycosyltransferase_28"/>
</dbReference>
<reference evidence="2" key="1">
    <citation type="submission" date="2020-11" db="EMBL/GenBank/DDBJ databases">
        <title>Adaptations for nitrogen fixation in a non-lichenized fungal sporocarp promotes dispersal by wood-feeding termites.</title>
        <authorList>
            <consortium name="DOE Joint Genome Institute"/>
            <person name="Koch R.A."/>
            <person name="Yoon G."/>
            <person name="Arayal U."/>
            <person name="Lail K."/>
            <person name="Amirebrahimi M."/>
            <person name="Labutti K."/>
            <person name="Lipzen A."/>
            <person name="Riley R."/>
            <person name="Barry K."/>
            <person name="Henrissat B."/>
            <person name="Grigoriev I.V."/>
            <person name="Herr J.R."/>
            <person name="Aime M.C."/>
        </authorList>
    </citation>
    <scope>NUCLEOTIDE SEQUENCE</scope>
    <source>
        <strain evidence="2">MCA 3950</strain>
    </source>
</reference>
<accession>A0A9P7W5S0</accession>
<dbReference type="PANTHER" id="PTHR48050">
    <property type="entry name" value="STEROL 3-BETA-GLUCOSYLTRANSFERASE"/>
    <property type="match status" value="1"/>
</dbReference>
<evidence type="ECO:0000259" key="1">
    <source>
        <dbReference type="Pfam" id="PF03033"/>
    </source>
</evidence>
<evidence type="ECO:0000313" key="3">
    <source>
        <dbReference type="Proteomes" id="UP000812287"/>
    </source>
</evidence>
<protein>
    <recommendedName>
        <fullName evidence="1">Glycosyltransferase family 28 N-terminal domain-containing protein</fullName>
    </recommendedName>
</protein>
<dbReference type="Proteomes" id="UP000812287">
    <property type="component" value="Unassembled WGS sequence"/>
</dbReference>
<feature type="non-terminal residue" evidence="2">
    <location>
        <position position="154"/>
    </location>
</feature>
<dbReference type="RefSeq" id="XP_043046599.1">
    <property type="nucleotide sequence ID" value="XM_043178691.1"/>
</dbReference>
<dbReference type="GO" id="GO:0005975">
    <property type="term" value="P:carbohydrate metabolic process"/>
    <property type="evidence" value="ECO:0007669"/>
    <property type="project" value="InterPro"/>
</dbReference>
<keyword evidence="3" id="KW-1185">Reference proteome</keyword>
<sequence length="154" mass="17573">MNEVHKGDPILFKYMPPPQSNENAFVDISDGQADISYGRYIAAGKRLRSSAFITPDGRISVSLNLNRKHPELPEDHAPYVKEFAVDREWTRFPKMNILIMIVGSRGDVQPYVALGKRLRSDGHRVRIATHETFRTFVTKEELEFFDIGGNPQDL</sequence>
<evidence type="ECO:0000313" key="2">
    <source>
        <dbReference type="EMBL" id="KAG7453099.1"/>
    </source>
</evidence>
<dbReference type="Gene3D" id="3.40.50.2000">
    <property type="entry name" value="Glycogen Phosphorylase B"/>
    <property type="match status" value="1"/>
</dbReference>
<dbReference type="AlphaFoldDB" id="A0A9P7W5S0"/>
<dbReference type="OrthoDB" id="5835829at2759"/>
<gene>
    <name evidence="2" type="ORF">BT62DRAFT_1070779</name>
</gene>
<feature type="domain" description="Glycosyltransferase family 28 N-terminal" evidence="1">
    <location>
        <begin position="97"/>
        <end position="150"/>
    </location>
</feature>
<dbReference type="Pfam" id="PF03033">
    <property type="entry name" value="Glyco_transf_28"/>
    <property type="match status" value="1"/>
</dbReference>
<dbReference type="EMBL" id="MU250523">
    <property type="protein sequence ID" value="KAG7453099.1"/>
    <property type="molecule type" value="Genomic_DNA"/>
</dbReference>
<dbReference type="GO" id="GO:0016758">
    <property type="term" value="F:hexosyltransferase activity"/>
    <property type="evidence" value="ECO:0007669"/>
    <property type="project" value="InterPro"/>
</dbReference>